<proteinExistence type="predicted"/>
<dbReference type="STRING" id="1005048.CFU_4326"/>
<reference evidence="1 2" key="3">
    <citation type="journal article" date="2008" name="FEMS Microbiol. Ecol.">
        <title>Identification and characterization of genes underlying chitinolysis in Collimonas fungivorans Ter331.</title>
        <authorList>
            <person name="Fritsche K."/>
            <person name="de Boer W."/>
            <person name="Gerards S."/>
            <person name="van den Berg M."/>
            <person name="van Veen J.A."/>
            <person name="Leveau J.H."/>
        </authorList>
    </citation>
    <scope>NUCLEOTIDE SEQUENCE [LARGE SCALE GENOMIC DNA]</scope>
    <source>
        <strain evidence="1 2">Ter331</strain>
    </source>
</reference>
<keyword evidence="2" id="KW-1185">Reference proteome</keyword>
<reference evidence="1 2" key="5">
    <citation type="journal article" date="2011" name="ISME J.">
        <title>Dual transcriptional profiling of a bacterial/fungal confrontation: Collimonas fungivorans versus Aspergillus niger.</title>
        <authorList>
            <person name="Mela F."/>
            <person name="Fritsche K."/>
            <person name="de Boer W."/>
            <person name="van Veen J.A."/>
            <person name="de Graaff L.H."/>
            <person name="van den Berg M."/>
            <person name="Leveau J.H."/>
        </authorList>
    </citation>
    <scope>NUCLEOTIDE SEQUENCE [LARGE SCALE GENOMIC DNA]</scope>
    <source>
        <strain evidence="1 2">Ter331</strain>
    </source>
</reference>
<dbReference type="KEGG" id="cfu:CFU_4326"/>
<sequence>MRLPASAFAGNADMAIASDAASQSNARSKVVFIPELSYVDNVARSDLVFDK</sequence>
<organism evidence="1 2">
    <name type="scientific">Collimonas fungivorans (strain Ter331)</name>
    <dbReference type="NCBI Taxonomy" id="1005048"/>
    <lineage>
        <taxon>Bacteria</taxon>
        <taxon>Pseudomonadati</taxon>
        <taxon>Pseudomonadota</taxon>
        <taxon>Betaproteobacteria</taxon>
        <taxon>Burkholderiales</taxon>
        <taxon>Oxalobacteraceae</taxon>
        <taxon>Collimonas</taxon>
    </lineage>
</organism>
<dbReference type="AlphaFoldDB" id="G0AFQ8"/>
<protein>
    <submittedName>
        <fullName evidence="1">Uncharacterized protein</fullName>
    </submittedName>
</protein>
<dbReference type="HOGENOM" id="CLU_3097688_0_0_4"/>
<reference evidence="1 2" key="4">
    <citation type="journal article" date="2010" name="Environ. Microbiol.">
        <title>The bacterial genus Collimonas: mycophagy, weathering and other adaptive solutions to life in oligotrophic soil environments.</title>
        <authorList>
            <person name="Leveau J.H."/>
            <person name="Uroz S."/>
            <person name="de Boer W."/>
        </authorList>
    </citation>
    <scope>NUCLEOTIDE SEQUENCE [LARGE SCALE GENOMIC DNA]</scope>
    <source>
        <strain evidence="1 2">Ter331</strain>
    </source>
</reference>
<name>G0AFQ8_COLFT</name>
<accession>G0AFQ8</accession>
<reference evidence="1 2" key="1">
    <citation type="journal article" date="2004" name="Environ. Microbiol.">
        <title>Phylogeny-function analysis of (meta)genomic libraries: screening for expression of ribosomal RNA genes by large-insert library fluorescent in situ hybridization (LIL-FISH).</title>
        <authorList>
            <person name="Leveau J.H."/>
            <person name="Gerards S."/>
            <person name="de Boer W."/>
            <person name="van Veen J.A."/>
        </authorList>
    </citation>
    <scope>NUCLEOTIDE SEQUENCE [LARGE SCALE GENOMIC DNA]</scope>
    <source>
        <strain evidence="1 2">Ter331</strain>
    </source>
</reference>
<dbReference type="EMBL" id="CP002745">
    <property type="protein sequence ID" value="AEK64147.1"/>
    <property type="molecule type" value="Genomic_DNA"/>
</dbReference>
<gene>
    <name evidence="1" type="ordered locus">CFU_4326</name>
</gene>
<reference evidence="2" key="6">
    <citation type="submission" date="2011-05" db="EMBL/GenBank/DDBJ databases">
        <title>Complete sequence of Collimonas fungivorans Ter331.</title>
        <authorList>
            <person name="Leveau J.H."/>
        </authorList>
    </citation>
    <scope>NUCLEOTIDE SEQUENCE [LARGE SCALE GENOMIC DNA]</scope>
    <source>
        <strain evidence="2">Ter331</strain>
    </source>
</reference>
<reference evidence="1 2" key="2">
    <citation type="journal article" date="2006" name="J. Microbiol. Methods">
        <title>Genomic flank-sequencing of plasposon insertion sites for rapid identification of functional genes.</title>
        <authorList>
            <person name="Leveau J.H."/>
            <person name="Gerards S."/>
            <person name="Fritsche K."/>
            <person name="Zondag G."/>
            <person name="van Veen J.A."/>
        </authorList>
    </citation>
    <scope>NUCLEOTIDE SEQUENCE [LARGE SCALE GENOMIC DNA]</scope>
    <source>
        <strain evidence="1 2">Ter331</strain>
    </source>
</reference>
<evidence type="ECO:0000313" key="2">
    <source>
        <dbReference type="Proteomes" id="UP000008392"/>
    </source>
</evidence>
<evidence type="ECO:0000313" key="1">
    <source>
        <dbReference type="EMBL" id="AEK64147.1"/>
    </source>
</evidence>
<dbReference type="Proteomes" id="UP000008392">
    <property type="component" value="Chromosome"/>
</dbReference>